<name>A0A5C7FB64_9BACT</name>
<organism evidence="3 4">
    <name type="scientific">Neolewinella aurantiaca</name>
    <dbReference type="NCBI Taxonomy" id="2602767"/>
    <lineage>
        <taxon>Bacteria</taxon>
        <taxon>Pseudomonadati</taxon>
        <taxon>Bacteroidota</taxon>
        <taxon>Saprospiria</taxon>
        <taxon>Saprospirales</taxon>
        <taxon>Lewinellaceae</taxon>
        <taxon>Neolewinella</taxon>
    </lineage>
</organism>
<accession>A0A5C7FB64</accession>
<comment type="caution">
    <text evidence="3">The sequence shown here is derived from an EMBL/GenBank/DDBJ whole genome shotgun (WGS) entry which is preliminary data.</text>
</comment>
<dbReference type="Pfam" id="PF13569">
    <property type="entry name" value="DUF4132"/>
    <property type="match status" value="1"/>
</dbReference>
<dbReference type="EMBL" id="VOXD01000039">
    <property type="protein sequence ID" value="TXF86668.1"/>
    <property type="molecule type" value="Genomic_DNA"/>
</dbReference>
<evidence type="ECO:0000259" key="1">
    <source>
        <dbReference type="Pfam" id="PF13569"/>
    </source>
</evidence>
<dbReference type="Proteomes" id="UP000321907">
    <property type="component" value="Unassembled WGS sequence"/>
</dbReference>
<feature type="domain" description="DUF7737" evidence="2">
    <location>
        <begin position="630"/>
        <end position="735"/>
    </location>
</feature>
<feature type="domain" description="DUF4132" evidence="1">
    <location>
        <begin position="326"/>
        <end position="506"/>
    </location>
</feature>
<sequence length="737" mass="84268">MSTKLLDSPAAVVKIGRLFLDTRIRNWNILVSWPVKKLILQLERRYKDVASPEPEVVALINEYLVRLKDDRDLVRRLTVVLGDEAEVQDFFFVTGIDHFGKPMNALVASHWSGNEFAPVLHHAYTAKTGRPSAKWLTTARELLKPLGKSKTRSFIAELLQLLCATPETVQENNWYDHYLFLHNDNAQTVKGLLWITSLFDEEAFSRKLSELAAVAYRKVPNKGPLDTKTGNACVTALSLTKGVHGISQLAGLAYRIKQTGIRNKVDKILREVAEKKGVSRQEIEDLSVMEFNLSGDLMEVEIGPYVAEVRLIRPGKSVMAWRREDKTQKSIPKAVKDGFPEELKALKARKKSLERDSINLRDRIDWALRLNREMTVNYFRDTWQKNSLLNFFANRLIWLFSDADGKNSVAVIRANDRWEDIAGEAVDLAGRQQMRLWHPALVSTAEVEEWRNYLLRREVVQPLKQAFREVYLLTAAEERTATYSNRMAAHILKQHQFATLARGRGWAYSLIGAYDHGMESQACYQNLPELGIRVEYIILEMQDGDNYNDVGIWNYVSTDQVRFLDMRQQGEVLDLSLIPPVLLSEILRDTDLFTGVASIGNDDQWADSGGEVFRSYFREYTTRDLSGMGKNRKLALERLIPRLKIRNVATVDDKFVRVTGKLRKYKIHIGSGNILMEPNDQYLCIVPAAFSPFKKSADKLYLPFEGDRTLSIIISKALLLAEDDKITDTTITRQLKW</sequence>
<protein>
    <submittedName>
        <fullName evidence="3">DUF4132 domain-containing protein</fullName>
    </submittedName>
</protein>
<reference evidence="3 4" key="1">
    <citation type="submission" date="2019-08" db="EMBL/GenBank/DDBJ databases">
        <title>Lewinella sp. strain SSH13 Genome sequencing and assembly.</title>
        <authorList>
            <person name="Kim I."/>
        </authorList>
    </citation>
    <scope>NUCLEOTIDE SEQUENCE [LARGE SCALE GENOMIC DNA]</scope>
    <source>
        <strain evidence="3 4">SSH13</strain>
    </source>
</reference>
<dbReference type="OrthoDB" id="9763697at2"/>
<proteinExistence type="predicted"/>
<keyword evidence="4" id="KW-1185">Reference proteome</keyword>
<dbReference type="RefSeq" id="WP_147932430.1">
    <property type="nucleotide sequence ID" value="NZ_VOXD01000039.1"/>
</dbReference>
<dbReference type="InterPro" id="IPR025406">
    <property type="entry name" value="DUF4132"/>
</dbReference>
<evidence type="ECO:0000259" key="2">
    <source>
        <dbReference type="Pfam" id="PF24879"/>
    </source>
</evidence>
<evidence type="ECO:0000313" key="3">
    <source>
        <dbReference type="EMBL" id="TXF86668.1"/>
    </source>
</evidence>
<dbReference type="Pfam" id="PF24879">
    <property type="entry name" value="DUF7737"/>
    <property type="match status" value="1"/>
</dbReference>
<gene>
    <name evidence="3" type="ORF">FUA23_19385</name>
</gene>
<evidence type="ECO:0000313" key="4">
    <source>
        <dbReference type="Proteomes" id="UP000321907"/>
    </source>
</evidence>
<dbReference type="InterPro" id="IPR056639">
    <property type="entry name" value="DUF7737"/>
</dbReference>
<dbReference type="AlphaFoldDB" id="A0A5C7FB64"/>